<dbReference type="EMBL" id="CP016076">
    <property type="protein sequence ID" value="APU16203.1"/>
    <property type="molecule type" value="Genomic_DNA"/>
</dbReference>
<reference evidence="2" key="1">
    <citation type="submission" date="2016-06" db="EMBL/GenBank/DDBJ databases">
        <title>Complete genome sequence of Actinoalloteichus fjordicus DSM 46855 (=ADI127-17), type strain of the new species Actinoalloteichus fjordicus.</title>
        <authorList>
            <person name="Ruckert C."/>
            <person name="Nouioui I."/>
            <person name="Willmese J."/>
            <person name="van Wezel G."/>
            <person name="Klenk H.-P."/>
            <person name="Kalinowski J."/>
            <person name="Zotchev S.B."/>
        </authorList>
    </citation>
    <scope>NUCLEOTIDE SEQUENCE [LARGE SCALE GENOMIC DNA]</scope>
    <source>
        <strain evidence="2">ADI127-7</strain>
    </source>
</reference>
<accession>A0AAC9LDX9</accession>
<proteinExistence type="predicted"/>
<evidence type="ECO:0000313" key="1">
    <source>
        <dbReference type="EMBL" id="APU16203.1"/>
    </source>
</evidence>
<dbReference type="RefSeq" id="WP_075765278.1">
    <property type="nucleotide sequence ID" value="NZ_CP016076.1"/>
</dbReference>
<name>A0AAC9LDX9_9PSEU</name>
<dbReference type="Proteomes" id="UP000185511">
    <property type="component" value="Chromosome"/>
</dbReference>
<protein>
    <submittedName>
        <fullName evidence="1">Uncharacterized protein</fullName>
    </submittedName>
</protein>
<evidence type="ECO:0000313" key="2">
    <source>
        <dbReference type="Proteomes" id="UP000185511"/>
    </source>
</evidence>
<gene>
    <name evidence="1" type="ORF">UA74_20890</name>
</gene>
<keyword evidence="2" id="KW-1185">Reference proteome</keyword>
<sequence length="83" mass="8996">MAASESAAGAKGFGGIAGMPAVRVAATAVLRKLVDAVRRWAARDTVRSVEISFRDHVLQVSGISAERQEQLIDVWLRRHHSDS</sequence>
<dbReference type="KEGG" id="acad:UA74_20890"/>
<dbReference type="AlphaFoldDB" id="A0AAC9LDX9"/>
<organism evidence="1 2">
    <name type="scientific">Actinoalloteichus fjordicus</name>
    <dbReference type="NCBI Taxonomy" id="1612552"/>
    <lineage>
        <taxon>Bacteria</taxon>
        <taxon>Bacillati</taxon>
        <taxon>Actinomycetota</taxon>
        <taxon>Actinomycetes</taxon>
        <taxon>Pseudonocardiales</taxon>
        <taxon>Pseudonocardiaceae</taxon>
        <taxon>Actinoalloteichus</taxon>
    </lineage>
</organism>